<dbReference type="Gene3D" id="2.60.40.1180">
    <property type="entry name" value="Golgi alpha-mannosidase II"/>
    <property type="match status" value="1"/>
</dbReference>
<dbReference type="PANTHER" id="PTHR10357:SF179">
    <property type="entry name" value="NEUTRAL AND BASIC AMINO ACID TRANSPORT PROTEIN RBAT"/>
    <property type="match status" value="1"/>
</dbReference>
<dbReference type="CDD" id="cd11359">
    <property type="entry name" value="AmyAc_SLC3A1"/>
    <property type="match status" value="1"/>
</dbReference>
<feature type="domain" description="Glycosyl hydrolase family 13 catalytic" evidence="19">
    <location>
        <begin position="186"/>
        <end position="570"/>
    </location>
</feature>
<evidence type="ECO:0000256" key="11">
    <source>
        <dbReference type="ARBA" id="ARBA00023180"/>
    </source>
</evidence>
<evidence type="ECO:0000256" key="7">
    <source>
        <dbReference type="ARBA" id="ARBA00022970"/>
    </source>
</evidence>
<comment type="subcellular location">
    <subcellularLocation>
        <location evidence="1">Apical cell membrane</location>
        <topology evidence="1">Single-pass type II membrane protein</topology>
    </subcellularLocation>
</comment>
<keyword evidence="5 18" id="KW-0812">Transmembrane</keyword>
<keyword evidence="2" id="KW-0813">Transport</keyword>
<dbReference type="AlphaFoldDB" id="A0AAE0RHP1"/>
<reference evidence="20" key="1">
    <citation type="submission" date="2023-06" db="EMBL/GenBank/DDBJ databases">
        <title>Male Hemibagrus guttatus genome.</title>
        <authorList>
            <person name="Bian C."/>
        </authorList>
    </citation>
    <scope>NUCLEOTIDE SEQUENCE</scope>
    <source>
        <strain evidence="20">Male_cb2023</strain>
        <tissue evidence="20">Muscle</tissue>
    </source>
</reference>
<dbReference type="Proteomes" id="UP001274896">
    <property type="component" value="Unassembled WGS sequence"/>
</dbReference>
<proteinExistence type="predicted"/>
<keyword evidence="4" id="KW-0597">Phosphoprotein</keyword>
<evidence type="ECO:0000256" key="1">
    <source>
        <dbReference type="ARBA" id="ARBA00004655"/>
    </source>
</evidence>
<protein>
    <recommendedName>
        <fullName evidence="13">Amino acid transporter heavy chain SLC3A1</fullName>
    </recommendedName>
    <alternativeName>
        <fullName evidence="16">Neutral and basic amino acid transport protein</fullName>
    </alternativeName>
    <alternativeName>
        <fullName evidence="15">Solute carrier family 3 member 1</fullName>
    </alternativeName>
    <alternativeName>
        <fullName evidence="14">b(0,+)-type amino acid transporter-related heavy chain</fullName>
    </alternativeName>
</protein>
<dbReference type="FunFam" id="3.90.400.10:FF:000001">
    <property type="entry name" value="Maltase A3, isoform A"/>
    <property type="match status" value="1"/>
</dbReference>
<evidence type="ECO:0000256" key="5">
    <source>
        <dbReference type="ARBA" id="ARBA00022692"/>
    </source>
</evidence>
<dbReference type="InterPro" id="IPR013780">
    <property type="entry name" value="Glyco_hydro_b"/>
</dbReference>
<keyword evidence="3" id="KW-1003">Cell membrane</keyword>
<dbReference type="FunFam" id="2.60.40.1180:FF:000026">
    <property type="entry name" value="Solute carrier family 3 (amino acid transporter heavy chain), member 1"/>
    <property type="match status" value="1"/>
</dbReference>
<dbReference type="Pfam" id="PF00128">
    <property type="entry name" value="Alpha-amylase"/>
    <property type="match status" value="1"/>
</dbReference>
<feature type="region of interest" description="Disordered" evidence="17">
    <location>
        <begin position="95"/>
        <end position="116"/>
    </location>
</feature>
<evidence type="ECO:0000256" key="4">
    <source>
        <dbReference type="ARBA" id="ARBA00022553"/>
    </source>
</evidence>
<dbReference type="InterPro" id="IPR045857">
    <property type="entry name" value="O16G_dom_2"/>
</dbReference>
<dbReference type="GO" id="GO:0006865">
    <property type="term" value="P:amino acid transport"/>
    <property type="evidence" value="ECO:0007669"/>
    <property type="project" value="UniProtKB-KW"/>
</dbReference>
<dbReference type="SUPFAM" id="SSF51445">
    <property type="entry name" value="(Trans)glycosidases"/>
    <property type="match status" value="1"/>
</dbReference>
<dbReference type="EMBL" id="JAUCMX010000002">
    <property type="protein sequence ID" value="KAK3554347.1"/>
    <property type="molecule type" value="Genomic_DNA"/>
</dbReference>
<dbReference type="Gene3D" id="3.90.400.10">
    <property type="entry name" value="Oligo-1,6-glucosidase, Domain 2"/>
    <property type="match status" value="1"/>
</dbReference>
<keyword evidence="8 18" id="KW-1133">Transmembrane helix</keyword>
<evidence type="ECO:0000256" key="12">
    <source>
        <dbReference type="ARBA" id="ARBA00062813"/>
    </source>
</evidence>
<evidence type="ECO:0000256" key="8">
    <source>
        <dbReference type="ARBA" id="ARBA00022989"/>
    </source>
</evidence>
<evidence type="ECO:0000313" key="21">
    <source>
        <dbReference type="Proteomes" id="UP001274896"/>
    </source>
</evidence>
<evidence type="ECO:0000256" key="16">
    <source>
        <dbReference type="ARBA" id="ARBA00083001"/>
    </source>
</evidence>
<sequence>MNRQKKSANPRNRRNSLIEFMAFPWKHDVPRSGWALDGHGERLACEDVPDAVAQTVVGPVVSFDGTETPARKMSITRDNKDSSVELKGYIDNSVFQDDGEDNTSSSQEQRVSASAEESAYTQIKPYAGMPKEVLLLYSSQARYRIPREILFWLTVACTLALIALTITIIALSPACLKWWQTTPVYQIYPRSFKDSDGDGVGDLNGIKEKLSHFQYLNVKAIWISPFYKSPMKDFGYDVEDFRDIDPLFGTMADFDDLLSSMHSMGLKLIMDYIPNHTSDKHIWFQLSRNCTEYYSDFYIWVNCTEDKPPNNWVSVFGNSSWTYDPVRGQCYLHQFLKEQPDLNFRNPDVVKEMTDVIHFWLNKGVDGFRMDAVKHILEATHLRNEPQVDPKQPPDTVDTEFELYHDYTYTQVGLHDILRSWRVNLDDYSREPGRYRFMVTESYDYEEIEKTMMYYGTHFVKEADFPFNFYLLDLPDGLSGSRAKELVELWMSNMPKGKWPNWVVGNHDKPRMSSRAGQDYVRVVNMLLLALPGTPTTYYGEEIGMENVNVSVIQDPFGKFDPNNSRDPQRTPMQWNSGLNSGFSDSKNGTWLDVGPNFATVNVEVQQGDPASVLEQYRTLAQLREKEVALTRGWLCYVWADDNVFAFLRELDGLNQAFLVLLNFGQDTETNLSALSELPDQLTVHFSTQTGTASNFSKSKIRTSKGQGLLLKYSSTKRFHLNHKSECYVSEKACFLSALDILYKC</sequence>
<gene>
    <name evidence="20" type="ORF">QTP70_022164</name>
</gene>
<evidence type="ECO:0000313" key="20">
    <source>
        <dbReference type="EMBL" id="KAK3554347.1"/>
    </source>
</evidence>
<dbReference type="GO" id="GO:0016324">
    <property type="term" value="C:apical plasma membrane"/>
    <property type="evidence" value="ECO:0007669"/>
    <property type="project" value="UniProtKB-SubCell"/>
</dbReference>
<dbReference type="SMART" id="SM00642">
    <property type="entry name" value="Aamy"/>
    <property type="match status" value="1"/>
</dbReference>
<evidence type="ECO:0000256" key="9">
    <source>
        <dbReference type="ARBA" id="ARBA00023136"/>
    </source>
</evidence>
<dbReference type="InterPro" id="IPR006047">
    <property type="entry name" value="GH13_cat_dom"/>
</dbReference>
<name>A0AAE0RHP1_9TELE</name>
<evidence type="ECO:0000256" key="10">
    <source>
        <dbReference type="ARBA" id="ARBA00023157"/>
    </source>
</evidence>
<dbReference type="PANTHER" id="PTHR10357">
    <property type="entry name" value="ALPHA-AMYLASE FAMILY MEMBER"/>
    <property type="match status" value="1"/>
</dbReference>
<keyword evidence="21" id="KW-1185">Reference proteome</keyword>
<keyword evidence="6" id="KW-0735">Signal-anchor</keyword>
<evidence type="ECO:0000256" key="2">
    <source>
        <dbReference type="ARBA" id="ARBA00022448"/>
    </source>
</evidence>
<keyword evidence="7" id="KW-0029">Amino-acid transport</keyword>
<organism evidence="20 21">
    <name type="scientific">Hemibagrus guttatus</name>
    <dbReference type="NCBI Taxonomy" id="175788"/>
    <lineage>
        <taxon>Eukaryota</taxon>
        <taxon>Metazoa</taxon>
        <taxon>Chordata</taxon>
        <taxon>Craniata</taxon>
        <taxon>Vertebrata</taxon>
        <taxon>Euteleostomi</taxon>
        <taxon>Actinopterygii</taxon>
        <taxon>Neopterygii</taxon>
        <taxon>Teleostei</taxon>
        <taxon>Ostariophysi</taxon>
        <taxon>Siluriformes</taxon>
        <taxon>Bagridae</taxon>
        <taxon>Hemibagrus</taxon>
    </lineage>
</organism>
<evidence type="ECO:0000256" key="6">
    <source>
        <dbReference type="ARBA" id="ARBA00022968"/>
    </source>
</evidence>
<comment type="subunit">
    <text evidence="12">Disulfide-linked heterodimer composed of the catalytic light subunit SLC7A9 and the heavy subunit SLC3A1. The heterodimer is the minimal functional unit. Assembles in non-covalently linked heterotetramers (dimers of heterodimers) and higher order oligomers; the oligomerization is mediated by SLC3A1 likely to prevent degradation in the endoplasmic reticulum and facilitate heteromer trafficking to the plasma membrane. Disulfide-linked heterodimer composed of the catalytic light subunit SLC7A13 and the heavy subunit SLC3A1.</text>
</comment>
<evidence type="ECO:0000256" key="15">
    <source>
        <dbReference type="ARBA" id="ARBA00080119"/>
    </source>
</evidence>
<feature type="compositionally biased region" description="Polar residues" evidence="17">
    <location>
        <begin position="102"/>
        <end position="112"/>
    </location>
</feature>
<comment type="caution">
    <text evidence="20">The sequence shown here is derived from an EMBL/GenBank/DDBJ whole genome shotgun (WGS) entry which is preliminary data.</text>
</comment>
<feature type="transmembrane region" description="Helical" evidence="18">
    <location>
        <begin position="149"/>
        <end position="171"/>
    </location>
</feature>
<keyword evidence="9 18" id="KW-0472">Membrane</keyword>
<accession>A0AAE0RHP1</accession>
<evidence type="ECO:0000256" key="3">
    <source>
        <dbReference type="ARBA" id="ARBA00022475"/>
    </source>
</evidence>
<dbReference type="InterPro" id="IPR017853">
    <property type="entry name" value="GH"/>
</dbReference>
<dbReference type="Gene3D" id="3.20.20.80">
    <property type="entry name" value="Glycosidases"/>
    <property type="match status" value="1"/>
</dbReference>
<evidence type="ECO:0000259" key="19">
    <source>
        <dbReference type="SMART" id="SM00642"/>
    </source>
</evidence>
<keyword evidence="10" id="KW-1015">Disulfide bond</keyword>
<evidence type="ECO:0000256" key="17">
    <source>
        <dbReference type="SAM" id="MobiDB-lite"/>
    </source>
</evidence>
<keyword evidence="11" id="KW-0325">Glycoprotein</keyword>
<evidence type="ECO:0000256" key="13">
    <source>
        <dbReference type="ARBA" id="ARBA00068638"/>
    </source>
</evidence>
<dbReference type="GO" id="GO:0005975">
    <property type="term" value="P:carbohydrate metabolic process"/>
    <property type="evidence" value="ECO:0007669"/>
    <property type="project" value="InterPro"/>
</dbReference>
<evidence type="ECO:0000256" key="14">
    <source>
        <dbReference type="ARBA" id="ARBA00076162"/>
    </source>
</evidence>
<evidence type="ECO:0000256" key="18">
    <source>
        <dbReference type="SAM" id="Phobius"/>
    </source>
</evidence>